<organism evidence="1 2">
    <name type="scientific">Homo sapiens</name>
    <name type="common">Human</name>
    <dbReference type="NCBI Taxonomy" id="9606"/>
    <lineage>
        <taxon>Eukaryota</taxon>
        <taxon>Metazoa</taxon>
        <taxon>Chordata</taxon>
        <taxon>Craniata</taxon>
        <taxon>Vertebrata</taxon>
        <taxon>Euteleostomi</taxon>
        <taxon>Mammalia</taxon>
        <taxon>Eutheria</taxon>
        <taxon>Euarchontoglires</taxon>
        <taxon>Primates</taxon>
        <taxon>Haplorrhini</taxon>
        <taxon>Catarrhini</taxon>
        <taxon>Hominidae</taxon>
        <taxon>Homo</taxon>
    </lineage>
</organism>
<evidence type="ECO:0007829" key="3">
    <source>
        <dbReference type="PeptideAtlas" id="C9J911"/>
    </source>
</evidence>
<protein>
    <submittedName>
        <fullName evidence="1">Cell division cycle 45</fullName>
    </submittedName>
</protein>
<gene>
    <name evidence="1" type="primary">CDC45</name>
</gene>
<dbReference type="MassIVE" id="C9J911"/>
<dbReference type="OrthoDB" id="10258882at2759"/>
<sequence length="73" mass="8337">MFVSDFRKEFYEVVQSQRVLLFVASDVDALCACKILQALGSGTFQKAWKLNRHFSPMFYFGNLQNSQNGLVPV</sequence>
<dbReference type="SMR" id="C9J911"/>
<dbReference type="Proteomes" id="UP000005640">
    <property type="component" value="Chromosome 22"/>
</dbReference>
<keyword evidence="3 4" id="KW-1267">Proteomics identification</keyword>
<reference evidence="5" key="4">
    <citation type="journal article" date="2008" name="Proc. Natl. Acad. Sci. U.S.A.">
        <title>A quantitative atlas of mitotic phosphorylation.</title>
        <authorList>
            <person name="Dephoure N."/>
            <person name="Zhou C."/>
            <person name="Villen J."/>
            <person name="Beausoleil S.A."/>
            <person name="Bakalarski C.E."/>
            <person name="Elledge S.J."/>
            <person name="Gygi S.P."/>
        </authorList>
    </citation>
    <scope>IDENTIFICATION BY MASS SPECTROMETRY [LARGE SCALE ANALYSIS]</scope>
</reference>
<dbReference type="EMBL" id="AC000082">
    <property type="status" value="NOT_ANNOTATED_CDS"/>
    <property type="molecule type" value="Genomic_DNA"/>
</dbReference>
<name>C9J911_HUMAN</name>
<evidence type="ECO:0000313" key="2">
    <source>
        <dbReference type="Proteomes" id="UP000005640"/>
    </source>
</evidence>
<evidence type="ECO:0000313" key="1">
    <source>
        <dbReference type="Ensembl" id="ENSP00000397434.2"/>
    </source>
</evidence>
<evidence type="ECO:0007829" key="5">
    <source>
        <dbReference type="PubMed" id="18669648"/>
    </source>
</evidence>
<dbReference type="GeneTree" id="ENSGT00390000009662"/>
<dbReference type="VEuPathDB" id="HostDB:ENSG00000093009"/>
<proteinExistence type="evidence at protein level"/>
<reference evidence="6" key="5">
    <citation type="journal article" date="2011" name="BMC Syst. Biol.">
        <title>Initial characterization of the human central proteome.</title>
        <authorList>
            <person name="Burkard T.R."/>
            <person name="Planyavsky M."/>
            <person name="Kaupe I."/>
            <person name="Breitwieser F.P."/>
            <person name="Burckstummer T."/>
            <person name="Bennett K.L."/>
            <person name="Superti-Furga G."/>
            <person name="Colinge J."/>
        </authorList>
    </citation>
    <scope>IDENTIFICATION BY MASS SPECTROMETRY [LARGE SCALE ANALYSIS]</scope>
</reference>
<evidence type="ECO:0007829" key="6">
    <source>
        <dbReference type="PubMed" id="21269460"/>
    </source>
</evidence>
<dbReference type="ExpressionAtlas" id="C9J911">
    <property type="expression patterns" value="baseline and differential"/>
</dbReference>
<dbReference type="EMBL" id="AC000087">
    <property type="status" value="NOT_ANNOTATED_CDS"/>
    <property type="molecule type" value="Genomic_DNA"/>
</dbReference>
<accession>C9J911</accession>
<evidence type="ECO:0007829" key="4">
    <source>
        <dbReference type="ProteomicsDB" id="C9J911"/>
    </source>
</evidence>
<dbReference type="HGNC" id="HGNC:1739">
    <property type="gene designation" value="CDC45"/>
</dbReference>
<dbReference type="OpenTargets" id="ENSG00000093009"/>
<dbReference type="Ensembl" id="ENST00000438587.6">
    <property type="protein sequence ID" value="ENSP00000397434.2"/>
    <property type="gene ID" value="ENSG00000093009.11"/>
</dbReference>
<reference evidence="1 2" key="3">
    <citation type="journal article" date="2008" name="Genome Biol.">
        <title>Finishing the finished human chromosome 22 sequence.</title>
        <authorList>
            <person name="Cole C.G."/>
            <person name="McCann O.T."/>
            <person name="Collins J.E."/>
            <person name="Oliver K."/>
            <person name="Willey D."/>
            <person name="Gribble S.M."/>
            <person name="Yang F."/>
            <person name="McLaren K."/>
            <person name="Rogers J."/>
            <person name="Ning Z."/>
            <person name="Beare D.M."/>
            <person name="Dunham I."/>
        </authorList>
    </citation>
    <scope>NUCLEOTIDE SEQUENCE [LARGE SCALE GENOMIC DNA]</scope>
</reference>
<reference evidence="1 2" key="1">
    <citation type="journal article" date="2001" name="Nature">
        <title>Initial sequencing and analysis of the human genome.</title>
        <authorList>
            <consortium name="International Human Genome Sequencing Consortium"/>
            <person name="Lander E.S."/>
            <person name="Linton L.M."/>
            <person name="Birren B."/>
            <person name="Nusbaum C."/>
            <person name="Zody M.C."/>
            <person name="Baldwin J."/>
            <person name="Devon K."/>
            <person name="Dewar K."/>
            <person name="Doyle M."/>
            <person name="FitzHugh W."/>
            <person name="Funke R."/>
            <person name="Gage D."/>
            <person name="Harris K."/>
            <person name="Heaford A."/>
            <person name="Howland J."/>
            <person name="Kann L."/>
            <person name="Lehoczky J."/>
            <person name="LeVine R."/>
            <person name="McEwan P."/>
            <person name="McKernan K."/>
            <person name="Meldrim J."/>
            <person name="Mesirov J.P."/>
            <person name="Miranda C."/>
            <person name="Morris W."/>
            <person name="Naylor J."/>
            <person name="Raymond C."/>
            <person name="Rosetti M."/>
            <person name="Santos R."/>
            <person name="Sheridan A."/>
            <person name="Sougnez C."/>
            <person name="Stange-Thomann N."/>
            <person name="Stojanovic N."/>
            <person name="Subramanian A."/>
            <person name="Wyman D."/>
            <person name="Rogers J."/>
            <person name="Sulston J."/>
            <person name="Ainscough R."/>
            <person name="Beck S."/>
            <person name="Bentley D."/>
            <person name="Burton J."/>
            <person name="Clee C."/>
            <person name="Carter N."/>
            <person name="Coulson A."/>
            <person name="Deadman R."/>
            <person name="Deloukas P."/>
            <person name="Dunham A."/>
            <person name="Dunham I."/>
            <person name="Durbin R."/>
            <person name="French L."/>
            <person name="Grafham D."/>
            <person name="Gregory S."/>
            <person name="Hubbard T."/>
            <person name="Humphray S."/>
            <person name="Hunt A."/>
            <person name="Jones M."/>
            <person name="Lloyd C."/>
            <person name="McMurray A."/>
            <person name="Matthews L."/>
            <person name="Mercer S."/>
            <person name="Milne S."/>
            <person name="Mullikin J.C."/>
            <person name="Mungall A."/>
            <person name="Plumb R."/>
            <person name="Ross M."/>
            <person name="Shownkeen R."/>
            <person name="Sims S."/>
            <person name="Waterston R.H."/>
            <person name="Wilson R.K."/>
            <person name="Hillier L.W."/>
            <person name="McPherson J.D."/>
            <person name="Marra M.A."/>
            <person name="Mardis E.R."/>
            <person name="Fulton L.A."/>
            <person name="Chinwalla A.T."/>
            <person name="Pepin K.H."/>
            <person name="Gish W.R."/>
            <person name="Chissoe S.L."/>
            <person name="Wendl M.C."/>
            <person name="Delehaunty K.D."/>
            <person name="Miner T.L."/>
            <person name="Delehaunty A."/>
            <person name="Kramer J.B."/>
            <person name="Cook L.L."/>
            <person name="Fulton R.S."/>
            <person name="Johnson D.L."/>
            <person name="Minx P.J."/>
            <person name="Clifton S.W."/>
            <person name="Hawkins T."/>
            <person name="Branscomb E."/>
            <person name="Predki P."/>
            <person name="Richardson P."/>
            <person name="Wenning S."/>
            <person name="Slezak T."/>
            <person name="Doggett N."/>
            <person name="Cheng J.F."/>
            <person name="Olsen A."/>
            <person name="Lucas S."/>
            <person name="Elkin C."/>
            <person name="Uberbacher E."/>
            <person name="Frazier M."/>
            <person name="Gibbs R.A."/>
            <person name="Muzny D.M."/>
            <person name="Scherer S.E."/>
            <person name="Bouck J.B."/>
            <person name="Sodergren E.J."/>
            <person name="Worley K.C."/>
            <person name="Rives C.M."/>
            <person name="Gorrell J.H."/>
            <person name="Metzker M.L."/>
            <person name="Naylor S.L."/>
            <person name="Kucherlapati R.S."/>
            <person name="Nelson D.L."/>
            <person name="Weinstock G.M."/>
            <person name="Sakaki Y."/>
            <person name="Fujiyama A."/>
            <person name="Hattori M."/>
            <person name="Yada T."/>
            <person name="Toyoda A."/>
            <person name="Itoh T."/>
            <person name="Kawagoe C."/>
            <person name="Watanabe H."/>
            <person name="Totoki Y."/>
            <person name="Taylor T."/>
            <person name="Weissenbach J."/>
            <person name="Heilig R."/>
            <person name="Saurin W."/>
            <person name="Artiguenave F."/>
            <person name="Brottier P."/>
            <person name="Bruls T."/>
            <person name="Pelletier E."/>
            <person name="Robert C."/>
            <person name="Wincker P."/>
            <person name="Smith D.R."/>
            <person name="Doucette-Stamm L."/>
            <person name="Rubenfield M."/>
            <person name="Weinstock K."/>
            <person name="Lee H.M."/>
            <person name="Dubois J."/>
            <person name="Rosenthal A."/>
            <person name="Platzer M."/>
            <person name="Nyakatura G."/>
            <person name="Taudien S."/>
            <person name="Rump A."/>
            <person name="Yang H."/>
            <person name="Yu J."/>
            <person name="Wang J."/>
            <person name="Huang G."/>
            <person name="Gu J."/>
            <person name="Hood L."/>
            <person name="Rowen L."/>
            <person name="Madan A."/>
            <person name="Qin S."/>
            <person name="Davis R.W."/>
            <person name="Federspiel N.A."/>
            <person name="Abola A.P."/>
            <person name="Proctor M.J."/>
            <person name="Myers R.M."/>
            <person name="Schmutz J."/>
            <person name="Dickson M."/>
            <person name="Grimwood J."/>
            <person name="Cox D.R."/>
            <person name="Olson M.V."/>
            <person name="Kaul R."/>
            <person name="Raymond C."/>
            <person name="Shimizu N."/>
            <person name="Kawasaki K."/>
            <person name="Minoshima S."/>
            <person name="Evans G.A."/>
            <person name="Athanasiou M."/>
            <person name="Schultz R."/>
            <person name="Roe B.A."/>
            <person name="Chen F."/>
            <person name="Pan H."/>
            <person name="Ramser J."/>
            <person name="Lehrach H."/>
            <person name="Reinhardt R."/>
            <person name="McCombie W.R."/>
            <person name="de la Bastide M."/>
            <person name="Dedhia N."/>
            <person name="Blocker H."/>
            <person name="Hornischer K."/>
            <person name="Nordsiek G."/>
            <person name="Agarwala R."/>
            <person name="Aravind L."/>
            <person name="Bailey J.A."/>
            <person name="Bateman A."/>
            <person name="Batzoglou S."/>
            <person name="Birney E."/>
            <person name="Bork P."/>
            <person name="Brown D.G."/>
            <person name="Burge C.B."/>
            <person name="Cerutti L."/>
            <person name="Chen H.C."/>
            <person name="Church D."/>
            <person name="Clamp M."/>
            <person name="Copley R.R."/>
            <person name="Doerks T."/>
            <person name="Eddy S.R."/>
            <person name="Eichler E.E."/>
            <person name="Furey T.S."/>
            <person name="Galagan J."/>
            <person name="Gilbert J.G."/>
            <person name="Harmon C."/>
            <person name="Hayashizaki Y."/>
            <person name="Haussler D."/>
            <person name="Hermjakob H."/>
            <person name="Hokamp K."/>
            <person name="Jang W."/>
            <person name="Johnson L.S."/>
            <person name="Jones T.A."/>
            <person name="Kasif S."/>
            <person name="Kaspryzk A."/>
            <person name="Kennedy S."/>
            <person name="Kent W.J."/>
            <person name="Kitts P."/>
            <person name="Koonin E.V."/>
            <person name="Korf I."/>
            <person name="Kulp D."/>
            <person name="Lancet D."/>
            <person name="Lowe T.M."/>
            <person name="McLysaght A."/>
            <person name="Mikkelsen T."/>
            <person name="Moran J.V."/>
            <person name="Mulder N."/>
            <person name="Pollara V.J."/>
            <person name="Ponting C.P."/>
            <person name="Schuler G."/>
            <person name="Schultz J."/>
            <person name="Slater G."/>
            <person name="Smit A.F."/>
            <person name="Stupka E."/>
            <person name="Szustakowski J."/>
            <person name="Thierry-Mieg D."/>
            <person name="Thierry-Mieg J."/>
            <person name="Wagner L."/>
            <person name="Wallis J."/>
            <person name="Wheeler R."/>
            <person name="Williams A."/>
            <person name="Wolf Y.I."/>
            <person name="Wolfe K.H."/>
            <person name="Yang S.P."/>
            <person name="Yeh R.F."/>
            <person name="Collins F."/>
            <person name="Guyer M.S."/>
            <person name="Peterson J."/>
            <person name="Felsenfeld A."/>
            <person name="Wetterstrand K.A."/>
            <person name="Patrinos A."/>
            <person name="Morgan M.J."/>
            <person name="de Jong P."/>
            <person name="Catanese J.J."/>
            <person name="Osoegawa K."/>
            <person name="Shizuya H."/>
            <person name="Choi S."/>
            <person name="Chen Y.J."/>
        </authorList>
    </citation>
    <scope>NUCLEOTIDE SEQUENCE [LARGE SCALE GENOMIC DNA]</scope>
</reference>
<dbReference type="Bgee" id="ENSG00000093009">
    <property type="expression patterns" value="Expressed in oocyte and 106 other cell types or tissues"/>
</dbReference>
<dbReference type="EMBL" id="AC000088">
    <property type="status" value="NOT_ANNOTATED_CDS"/>
    <property type="molecule type" value="Genomic_DNA"/>
</dbReference>
<dbReference type="UCSC" id="uc062bmf.1">
    <property type="organism name" value="human"/>
</dbReference>
<reference evidence="1 2" key="2">
    <citation type="journal article" date="2004" name="Nature">
        <title>Finishing the euchromatic sequence of the human genome.</title>
        <authorList>
            <consortium name="International Human Genome Sequencing Consortium"/>
        </authorList>
    </citation>
    <scope>NUCLEOTIDE SEQUENCE [LARGE SCALE GENOMIC DNA]</scope>
</reference>
<reference evidence="1" key="7">
    <citation type="submission" date="2025-09" db="UniProtKB">
        <authorList>
            <consortium name="Ensembl"/>
        </authorList>
    </citation>
    <scope>IDENTIFICATION</scope>
</reference>
<dbReference type="Ensembl" id="ENST00000438587.6">
    <property type="protein sequence ID" value="ENSP00000397434.2"/>
    <property type="gene ID" value="ENSG00000093009.12"/>
</dbReference>
<dbReference type="AlphaFoldDB" id="C9J911"/>
<dbReference type="ProteomicsDB" id="9128"/>
<reference evidence="1" key="6">
    <citation type="submission" date="2025-08" db="UniProtKB">
        <authorList>
            <consortium name="Ensembl"/>
        </authorList>
    </citation>
    <scope>IDENTIFICATION</scope>
</reference>
<dbReference type="ChiTaRS" id="CDC45">
    <property type="organism name" value="human"/>
</dbReference>
<keyword evidence="2" id="KW-1185">Reference proteome</keyword>